<dbReference type="PANTHER" id="PTHR40788:SF2">
    <property type="entry name" value="CLR5 DOMAIN-CONTAINING PROTEIN"/>
    <property type="match status" value="1"/>
</dbReference>
<feature type="region of interest" description="Disordered" evidence="1">
    <location>
        <begin position="453"/>
        <end position="475"/>
    </location>
</feature>
<evidence type="ECO:0000313" key="2">
    <source>
        <dbReference type="EMBL" id="KAH7050106.1"/>
    </source>
</evidence>
<name>A0ABQ8GAK7_9PEZI</name>
<dbReference type="PANTHER" id="PTHR40788">
    <property type="entry name" value="CLR5 DOMAIN-CONTAINING PROTEIN-RELATED"/>
    <property type="match status" value="1"/>
</dbReference>
<reference evidence="2 3" key="1">
    <citation type="journal article" date="2021" name="Nat. Commun.">
        <title>Genetic determinants of endophytism in the Arabidopsis root mycobiome.</title>
        <authorList>
            <person name="Mesny F."/>
            <person name="Miyauchi S."/>
            <person name="Thiergart T."/>
            <person name="Pickel B."/>
            <person name="Atanasova L."/>
            <person name="Karlsson M."/>
            <person name="Huettel B."/>
            <person name="Barry K.W."/>
            <person name="Haridas S."/>
            <person name="Chen C."/>
            <person name="Bauer D."/>
            <person name="Andreopoulos W."/>
            <person name="Pangilinan J."/>
            <person name="LaButti K."/>
            <person name="Riley R."/>
            <person name="Lipzen A."/>
            <person name="Clum A."/>
            <person name="Drula E."/>
            <person name="Henrissat B."/>
            <person name="Kohler A."/>
            <person name="Grigoriev I.V."/>
            <person name="Martin F.M."/>
            <person name="Hacquard S."/>
        </authorList>
    </citation>
    <scope>NUCLEOTIDE SEQUENCE [LARGE SCALE GENOMIC DNA]</scope>
    <source>
        <strain evidence="2 3">MPI-SDFR-AT-0080</strain>
    </source>
</reference>
<comment type="caution">
    <text evidence="2">The sequence shown here is derived from an EMBL/GenBank/DDBJ whole genome shotgun (WGS) entry which is preliminary data.</text>
</comment>
<gene>
    <name evidence="2" type="ORF">B0J12DRAFT_740389</name>
</gene>
<dbReference type="EMBL" id="JAGTJR010000013">
    <property type="protein sequence ID" value="KAH7050106.1"/>
    <property type="molecule type" value="Genomic_DNA"/>
</dbReference>
<keyword evidence="3" id="KW-1185">Reference proteome</keyword>
<accession>A0ABQ8GAK7</accession>
<dbReference type="Proteomes" id="UP000774617">
    <property type="component" value="Unassembled WGS sequence"/>
</dbReference>
<sequence length="839" mass="95551">MAGRIHTRFNPFEPGRDGFGADFSNIDPNDPAAFLKAMGAGSGNLPMPTSLPSPDEVRKQARNRSAQIFKDWSFLRAAIDRHEATIQKRWLKKTKEQRRRILLTAWPNMPATHRPDFEAFTREADQIPTAGSKFKDAYMWPYINQEDLLKPRTLLLFLNARARNPPDAFAMADHGAAHLGYTTKALVAPFLNEHTMMFTARRSPETYGELLNWDDHPDSFEWMSSGKGMHPGYGLHILEMQERVWSFLVECCKQILHDITPDSITGDDFPVQPEPPSVSENETGYSSLAVIAAEAPYRAPASLDLKRLESLLSAKLSAAEDHVWALREDPSYFADCVTDYREHRQEMIPDSKGQPHPVFKSGRQNTFWNRVIGEVIANAYLRLEIWNELRNHVINLQNLQARHAKNISIDNDLPDEYLSALLKFQYYLSHTTKGPIGQLKQGAVASPPLRRFFAREPPEDPRSTRIRVREKPGSEPDKTRMRLMWLFNALWDDDRRFLAGITTLVDELERLLQSDAKAKELTSPYIADVVSDLAVMAECIRQIQLYQPWAQTFESHMVGKEDGLKRDWAERTKGWVQFLGVADGTPMANLGDPSDKKFSYPVDKRRTRENVEAMRRAEQHLDLFWSKLDQHMLGKNRSLDNTAVRQLLSQPRILQRTPEWVEPVKASQKSVADVDSLCKPLSELYFDLESRTEHTIDRSGASAPRTKEKTRASAQTSAELAAPPVDPLEHHLPDKQPTFPVDKRAHKVFSTLFYSPSTSSQPGEVAWADFLHAMTSAGFAPEKLYGSVWQFSPTKLGVERSIQFHEPHPSGKIPFLVARRHGRRLNRAYGWHGGMFFLA</sequence>
<evidence type="ECO:0000256" key="1">
    <source>
        <dbReference type="SAM" id="MobiDB-lite"/>
    </source>
</evidence>
<feature type="region of interest" description="Disordered" evidence="1">
    <location>
        <begin position="695"/>
        <end position="739"/>
    </location>
</feature>
<evidence type="ECO:0000313" key="3">
    <source>
        <dbReference type="Proteomes" id="UP000774617"/>
    </source>
</evidence>
<proteinExistence type="predicted"/>
<protein>
    <submittedName>
        <fullName evidence="2">Uncharacterized protein</fullName>
    </submittedName>
</protein>
<organism evidence="2 3">
    <name type="scientific">Macrophomina phaseolina</name>
    <dbReference type="NCBI Taxonomy" id="35725"/>
    <lineage>
        <taxon>Eukaryota</taxon>
        <taxon>Fungi</taxon>
        <taxon>Dikarya</taxon>
        <taxon>Ascomycota</taxon>
        <taxon>Pezizomycotina</taxon>
        <taxon>Dothideomycetes</taxon>
        <taxon>Dothideomycetes incertae sedis</taxon>
        <taxon>Botryosphaeriales</taxon>
        <taxon>Botryosphaeriaceae</taxon>
        <taxon>Macrophomina</taxon>
    </lineage>
</organism>